<keyword evidence="5" id="KW-1133">Transmembrane helix</keyword>
<dbReference type="GO" id="GO:0005886">
    <property type="term" value="C:plasma membrane"/>
    <property type="evidence" value="ECO:0007669"/>
    <property type="project" value="UniProtKB-SubCell"/>
</dbReference>
<evidence type="ECO:0000256" key="4">
    <source>
        <dbReference type="ARBA" id="ARBA00022729"/>
    </source>
</evidence>
<accession>A0A0S4IVI8</accession>
<evidence type="ECO:0000256" key="1">
    <source>
        <dbReference type="ARBA" id="ARBA00004236"/>
    </source>
</evidence>
<dbReference type="PANTHER" id="PTHR48052:SF5">
    <property type="entry name" value="MDIS1-INTERACTING RECEPTOR LIKE KINASE 2-LIKE"/>
    <property type="match status" value="1"/>
</dbReference>
<keyword evidence="7" id="KW-0675">Receptor</keyword>
<dbReference type="SUPFAM" id="SSF52058">
    <property type="entry name" value="L domain-like"/>
    <property type="match status" value="1"/>
</dbReference>
<evidence type="ECO:0000256" key="3">
    <source>
        <dbReference type="ARBA" id="ARBA00022692"/>
    </source>
</evidence>
<sequence length="249" mass="27642">MSGTLPGAAIANFTLMGALDFSNNSLTRTLPLEISTLSASLQVLSVFSTYISGTLPPEYGALVHLQYFNAWRMRISRSLPKEYSTLVNLLTFDVAYNTINGTLPPEYSTWTSIQHFNTYETFISGTLPSSYDAWTSIVSFDVSRFLISNSISVFSCERPKLHSGTIPPEYQFWAATVITFNTCGNVIRGSLPPELGAWKVVQRFLHYNNLLTGALPPEYGSWGSSVNAFYVYNNLSPERFRHSTPSGVT</sequence>
<evidence type="ECO:0000256" key="7">
    <source>
        <dbReference type="ARBA" id="ARBA00023170"/>
    </source>
</evidence>
<keyword evidence="3" id="KW-0812">Transmembrane</keyword>
<reference evidence="11" key="1">
    <citation type="submission" date="2015-09" db="EMBL/GenBank/DDBJ databases">
        <authorList>
            <consortium name="Pathogen Informatics"/>
        </authorList>
    </citation>
    <scope>NUCLEOTIDE SEQUENCE [LARGE SCALE GENOMIC DNA]</scope>
    <source>
        <strain evidence="11">Lake Konstanz</strain>
    </source>
</reference>
<dbReference type="Proteomes" id="UP000051952">
    <property type="component" value="Unassembled WGS sequence"/>
</dbReference>
<keyword evidence="2" id="KW-1003">Cell membrane</keyword>
<evidence type="ECO:0000256" key="8">
    <source>
        <dbReference type="ARBA" id="ARBA00023180"/>
    </source>
</evidence>
<keyword evidence="8" id="KW-0325">Glycoprotein</keyword>
<dbReference type="GO" id="GO:0012505">
    <property type="term" value="C:endomembrane system"/>
    <property type="evidence" value="ECO:0007669"/>
    <property type="project" value="UniProtKB-SubCell"/>
</dbReference>
<name>A0A0S4IVI8_BODSA</name>
<dbReference type="InterPro" id="IPR001611">
    <property type="entry name" value="Leu-rich_rpt"/>
</dbReference>
<dbReference type="AlphaFoldDB" id="A0A0S4IVI8"/>
<dbReference type="OrthoDB" id="1877432at2759"/>
<dbReference type="InterPro" id="IPR032675">
    <property type="entry name" value="LRR_dom_sf"/>
</dbReference>
<evidence type="ECO:0000256" key="5">
    <source>
        <dbReference type="ARBA" id="ARBA00022989"/>
    </source>
</evidence>
<dbReference type="EMBL" id="CYKH01000695">
    <property type="protein sequence ID" value="CUG19665.1"/>
    <property type="molecule type" value="Genomic_DNA"/>
</dbReference>
<proteinExistence type="predicted"/>
<evidence type="ECO:0000256" key="9">
    <source>
        <dbReference type="ARBA" id="ARBA00037847"/>
    </source>
</evidence>
<evidence type="ECO:0000256" key="6">
    <source>
        <dbReference type="ARBA" id="ARBA00023136"/>
    </source>
</evidence>
<dbReference type="PANTHER" id="PTHR48052">
    <property type="entry name" value="UNNAMED PRODUCT"/>
    <property type="match status" value="1"/>
</dbReference>
<keyword evidence="6" id="KW-0472">Membrane</keyword>
<organism evidence="10 11">
    <name type="scientific">Bodo saltans</name>
    <name type="common">Flagellated protozoan</name>
    <dbReference type="NCBI Taxonomy" id="75058"/>
    <lineage>
        <taxon>Eukaryota</taxon>
        <taxon>Discoba</taxon>
        <taxon>Euglenozoa</taxon>
        <taxon>Kinetoplastea</taxon>
        <taxon>Metakinetoplastina</taxon>
        <taxon>Eubodonida</taxon>
        <taxon>Bodonidae</taxon>
        <taxon>Bodo</taxon>
    </lineage>
</organism>
<evidence type="ECO:0000256" key="2">
    <source>
        <dbReference type="ARBA" id="ARBA00022475"/>
    </source>
</evidence>
<keyword evidence="11" id="KW-1185">Reference proteome</keyword>
<comment type="subcellular location">
    <subcellularLocation>
        <location evidence="1">Cell membrane</location>
    </subcellularLocation>
    <subcellularLocation>
        <location evidence="9">Endomembrane system</location>
        <topology evidence="9">Single-pass membrane protein</topology>
    </subcellularLocation>
</comment>
<dbReference type="Pfam" id="PF00560">
    <property type="entry name" value="LRR_1"/>
    <property type="match status" value="1"/>
</dbReference>
<evidence type="ECO:0000313" key="11">
    <source>
        <dbReference type="Proteomes" id="UP000051952"/>
    </source>
</evidence>
<keyword evidence="4" id="KW-0732">Signal</keyword>
<dbReference type="VEuPathDB" id="TriTrypDB:BSAL_75615"/>
<dbReference type="Gene3D" id="3.80.10.10">
    <property type="entry name" value="Ribonuclease Inhibitor"/>
    <property type="match status" value="1"/>
</dbReference>
<evidence type="ECO:0000313" key="10">
    <source>
        <dbReference type="EMBL" id="CUG19665.1"/>
    </source>
</evidence>
<protein>
    <submittedName>
        <fullName evidence="10">GP46-like surface antigen, putative</fullName>
    </submittedName>
</protein>
<gene>
    <name evidence="10" type="ORF">BSAL_75615</name>
</gene>